<gene>
    <name evidence="1" type="ORF">PENTCL1PPCAC_5295</name>
</gene>
<dbReference type="AlphaFoldDB" id="A0AAV5SJL7"/>
<reference evidence="1" key="1">
    <citation type="submission" date="2023-10" db="EMBL/GenBank/DDBJ databases">
        <title>Genome assembly of Pristionchus species.</title>
        <authorList>
            <person name="Yoshida K."/>
            <person name="Sommer R.J."/>
        </authorList>
    </citation>
    <scope>NUCLEOTIDE SEQUENCE</scope>
    <source>
        <strain evidence="1">RS0144</strain>
    </source>
</reference>
<evidence type="ECO:0000313" key="1">
    <source>
        <dbReference type="EMBL" id="GMS83120.1"/>
    </source>
</evidence>
<dbReference type="Proteomes" id="UP001432027">
    <property type="component" value="Unassembled WGS sequence"/>
</dbReference>
<accession>A0AAV5SJL7</accession>
<feature type="non-terminal residue" evidence="1">
    <location>
        <position position="137"/>
    </location>
</feature>
<organism evidence="1 2">
    <name type="scientific">Pristionchus entomophagus</name>
    <dbReference type="NCBI Taxonomy" id="358040"/>
    <lineage>
        <taxon>Eukaryota</taxon>
        <taxon>Metazoa</taxon>
        <taxon>Ecdysozoa</taxon>
        <taxon>Nematoda</taxon>
        <taxon>Chromadorea</taxon>
        <taxon>Rhabditida</taxon>
        <taxon>Rhabditina</taxon>
        <taxon>Diplogasteromorpha</taxon>
        <taxon>Diplogasteroidea</taxon>
        <taxon>Neodiplogasteridae</taxon>
        <taxon>Pristionchus</taxon>
    </lineage>
</organism>
<keyword evidence="2" id="KW-1185">Reference proteome</keyword>
<sequence>QCEANVYNYVSGKCTLLGPPVPGSTCSLPYANYERRETGCAELPQPPSDQDYTPGQCSQDTDVVGPSIVGSVPACGNRTFGQRRVAFDAILHNGTHLLLENHQSTFTNWDAELGSWFFNVGGNKYYFKSGTCFRPPA</sequence>
<proteinExistence type="predicted"/>
<protein>
    <submittedName>
        <fullName evidence="1">Uncharacterized protein</fullName>
    </submittedName>
</protein>
<feature type="non-terminal residue" evidence="1">
    <location>
        <position position="1"/>
    </location>
</feature>
<name>A0AAV5SJL7_9BILA</name>
<comment type="caution">
    <text evidence="1">The sequence shown here is derived from an EMBL/GenBank/DDBJ whole genome shotgun (WGS) entry which is preliminary data.</text>
</comment>
<evidence type="ECO:0000313" key="2">
    <source>
        <dbReference type="Proteomes" id="UP001432027"/>
    </source>
</evidence>
<dbReference type="EMBL" id="BTSX01000002">
    <property type="protein sequence ID" value="GMS83120.1"/>
    <property type="molecule type" value="Genomic_DNA"/>
</dbReference>